<dbReference type="GO" id="GO:1903394">
    <property type="term" value="P:protein localization to kinetochore involved in kinetochore assembly"/>
    <property type="evidence" value="ECO:0007669"/>
    <property type="project" value="TreeGrafter"/>
</dbReference>
<name>A0A9W7ENF9_9STRA</name>
<reference evidence="4" key="1">
    <citation type="journal article" date="2023" name="Commun. Biol.">
        <title>Genome analysis of Parmales, the sister group of diatoms, reveals the evolutionary specialization of diatoms from phago-mixotrophs to photoautotrophs.</title>
        <authorList>
            <person name="Ban H."/>
            <person name="Sato S."/>
            <person name="Yoshikawa S."/>
            <person name="Yamada K."/>
            <person name="Nakamura Y."/>
            <person name="Ichinomiya M."/>
            <person name="Sato N."/>
            <person name="Blanc-Mathieu R."/>
            <person name="Endo H."/>
            <person name="Kuwata A."/>
            <person name="Ogata H."/>
        </authorList>
    </citation>
    <scope>NUCLEOTIDE SEQUENCE [LARGE SCALE GENOMIC DNA]</scope>
</reference>
<dbReference type="PANTHER" id="PTHR15688:SF1">
    <property type="entry name" value="KINETOCHORE-ASSOCIATED PROTEIN 1"/>
    <property type="match status" value="1"/>
</dbReference>
<accession>A0A9W7ENF9</accession>
<dbReference type="GO" id="GO:0007094">
    <property type="term" value="P:mitotic spindle assembly checkpoint signaling"/>
    <property type="evidence" value="ECO:0007669"/>
    <property type="project" value="TreeGrafter"/>
</dbReference>
<organism evidence="3 4">
    <name type="scientific">Triparma laevis f. inornata</name>
    <dbReference type="NCBI Taxonomy" id="1714386"/>
    <lineage>
        <taxon>Eukaryota</taxon>
        <taxon>Sar</taxon>
        <taxon>Stramenopiles</taxon>
        <taxon>Ochrophyta</taxon>
        <taxon>Bolidophyceae</taxon>
        <taxon>Parmales</taxon>
        <taxon>Triparmaceae</taxon>
        <taxon>Triparma</taxon>
    </lineage>
</organism>
<gene>
    <name evidence="3" type="ORF">TL16_g10079</name>
</gene>
<feature type="domain" description="KNTC1 third ARM-repeats" evidence="2">
    <location>
        <begin position="947"/>
        <end position="1163"/>
    </location>
</feature>
<proteinExistence type="predicted"/>
<sequence length="1738" mass="192882">MTSSSPPKLITVSPSSFPLTSTVTYDPTTSTITSTSPPFTIPCPTLPLSFSSSSNLHCYTVFGSNTNTIHLLSHEGKQLTERNVPKGVLGAVGVSSLSMYGSDSLAIINFSPNMSIVSSSEHSKPGINYASYLPPTSSSPNPIISTTFTTASLLNIWSSPLPTPPSPYSLPHLLPPLLPTKIYIPLPSSILTLSLTTGQILYNLPIPSILSLAISEDEKVMFCKGEEKVEVWREEGKVHDFEIRGGGEGSGIYVNEPKETLTLNLSSSQIKITPYPLLLTYTTSLLTKSYDQIIDHHILGTSQKYLPIEFHPSNTARHAILNAIKLNLDDLDIWLRRLSTYCVTEIEGSFSGFKDVFEGVEDVVKVYDVMKSIGILKSVENVGDKICKAVGKKWGEEVRGVVERLKGFIKLLEFFGESFSVLPEKLWGIKTGGDYLTYLYSRGFYKTGNNIIQYFNIEEKGILEAAMKVEKLNLEMFIKNLTLQNISMPLQSLLRRSNTPPTSSLLDTYKKYLTSQTSSSSILKRNNGVKNSSVRRGDNSEVYSDEECLRGMELGGRFGRCLREVLEGGKEEGEMVLEHIKVNGIDSNATYPSNVLENYVTWSLQNPTTPPTPIPTSLILSKLTSPDSKSLILLKILRSHLSSSLPLSSSLSSLTSEILLDPLTPNKNEIQSTLLLIKVNSIVKLYGDVDAFSITNNNHTNRLLNLLCYTPEFSFSSVNLIVENVKRLEWRDALFWRLNFLGGDVERVRLFWRRLEEEGVEVEEKVKGFKQYKYFIEVHHERAKFSAVEKFINKKLNIPQTPTAITPSTNSSTLLHQLKTLKSTTNLSPSTLSQNLQLIVQTIDEHYDLNPEIDVDLLVEFMEVKEECEVGMEVLEGLGEGLGDDNPTNNTLPSGIALSPNKTLPLLQQYLHQNDPAPLITYLQKNSSHILTLRLLSSTSSPTSKETTITKLTKDLLSSSTLDSPLISTLLTSLPPKISFKIYKESLPHKMALKQYENVAALSCVGVKAGKLWGRGEFVEQCERLRCNAEWWKRMEEMGVEFSPKKFDPANPAKTTDYATTLLPLLISSLPDPTQTLPLALKFCTDFNVDPTLSHTTLISHILTSPTHPLPKPSKISHLKTSLTSLPTTALRLHTLRKTILELESKDKHATSYHLHSLSLDLYYSELGTLLRELCEGEVIVKGRFEEDEEDVINKSNTEPTTVERRRDCIAILETFKESRPPGQKLPHYNRLFQKLPVPFGSKQRQLKHAGVLINLKKMAGLFDPLNGLRSFLKNEDDSAATILAPLSTPLQLPAGYVQARFLQEMFLKEGGQPPKFEQVRATMVKLPLSDGALLGEWCASQYGTKKNAENKLSSLKLASQLAAEIQDSDVSSRIEDQLSLQISEIKVREILDGKTSTSNSKVDEILGVGLVDCIISKWEDSRIETEMFVTLLLLEGGRRAAESIVESNGRFTMEDFRVAAWRIHSACAALAEEHENVDVSKEALSISKRIVEQGWAATKGQTVKAVEEAWREEESEASDYDDEFSQGSAEGDDFVMDLNLTKLTKTRTTRSSRATPTQPSAAEQIFDYQTSSNEVSELEDKKSSIMIAFLLSYSRGYFGAEAGAGDDSITFYAKGLLGAAFSLHIQEKKKEIRRKGGILEESKLGNISIIEEEDEEEADSSVDVSRTGDENSSSSILNSSSATSAKSKNTTFLAPSFASKHRAMSAALTLCPVEDLEKVKLELGGKGLGKVRYEIRY</sequence>
<dbReference type="GO" id="GO:0005828">
    <property type="term" value="C:kinetochore microtubule"/>
    <property type="evidence" value="ECO:0007669"/>
    <property type="project" value="TreeGrafter"/>
</dbReference>
<comment type="caution">
    <text evidence="3">The sequence shown here is derived from an EMBL/GenBank/DDBJ whole genome shotgun (WGS) entry which is preliminary data.</text>
</comment>
<dbReference type="InterPro" id="IPR052802">
    <property type="entry name" value="KNTC1"/>
</dbReference>
<protein>
    <recommendedName>
        <fullName evidence="2">KNTC1 third ARM-repeats domain-containing protein</fullName>
    </recommendedName>
</protein>
<feature type="compositionally biased region" description="Low complexity" evidence="1">
    <location>
        <begin position="1662"/>
        <end position="1683"/>
    </location>
</feature>
<dbReference type="PANTHER" id="PTHR15688">
    <property type="entry name" value="KINETOCHORE-ASSOCIATED PROTEIN 1"/>
    <property type="match status" value="1"/>
</dbReference>
<dbReference type="GO" id="GO:0005737">
    <property type="term" value="C:cytoplasm"/>
    <property type="evidence" value="ECO:0007669"/>
    <property type="project" value="TreeGrafter"/>
</dbReference>
<feature type="region of interest" description="Disordered" evidence="1">
    <location>
        <begin position="1654"/>
        <end position="1683"/>
    </location>
</feature>
<dbReference type="InterPro" id="IPR055405">
    <property type="entry name" value="ARM_KNTC1_3rd"/>
</dbReference>
<dbReference type="EMBL" id="BLQM01000352">
    <property type="protein sequence ID" value="GMH84962.1"/>
    <property type="molecule type" value="Genomic_DNA"/>
</dbReference>
<evidence type="ECO:0000313" key="4">
    <source>
        <dbReference type="Proteomes" id="UP001162640"/>
    </source>
</evidence>
<dbReference type="GO" id="GO:0000070">
    <property type="term" value="P:mitotic sister chromatid segregation"/>
    <property type="evidence" value="ECO:0007669"/>
    <property type="project" value="TreeGrafter"/>
</dbReference>
<dbReference type="Pfam" id="PF24515">
    <property type="entry name" value="ARM_KNTC1_3rd"/>
    <property type="match status" value="1"/>
</dbReference>
<evidence type="ECO:0000259" key="2">
    <source>
        <dbReference type="Pfam" id="PF24515"/>
    </source>
</evidence>
<dbReference type="Proteomes" id="UP001162640">
    <property type="component" value="Unassembled WGS sequence"/>
</dbReference>
<evidence type="ECO:0000256" key="1">
    <source>
        <dbReference type="SAM" id="MobiDB-lite"/>
    </source>
</evidence>
<dbReference type="GO" id="GO:1990423">
    <property type="term" value="C:RZZ complex"/>
    <property type="evidence" value="ECO:0007669"/>
    <property type="project" value="TreeGrafter"/>
</dbReference>
<evidence type="ECO:0000313" key="3">
    <source>
        <dbReference type="EMBL" id="GMH84962.1"/>
    </source>
</evidence>
<dbReference type="GO" id="GO:0031267">
    <property type="term" value="F:small GTPase binding"/>
    <property type="evidence" value="ECO:0007669"/>
    <property type="project" value="TreeGrafter"/>
</dbReference>